<accession>X0SYL0</accession>
<comment type="caution">
    <text evidence="1">The sequence shown here is derived from an EMBL/GenBank/DDBJ whole genome shotgun (WGS) entry which is preliminary data.</text>
</comment>
<name>X0SYL0_9ZZZZ</name>
<feature type="non-terminal residue" evidence="1">
    <location>
        <position position="1"/>
    </location>
</feature>
<dbReference type="AlphaFoldDB" id="X0SYL0"/>
<organism evidence="1">
    <name type="scientific">marine sediment metagenome</name>
    <dbReference type="NCBI Taxonomy" id="412755"/>
    <lineage>
        <taxon>unclassified sequences</taxon>
        <taxon>metagenomes</taxon>
        <taxon>ecological metagenomes</taxon>
    </lineage>
</organism>
<protein>
    <submittedName>
        <fullName evidence="1">Uncharacterized protein</fullName>
    </submittedName>
</protein>
<sequence>RGHMVCPGSNPTDTGDNPWHLLYRPSLAESLETPELYHLEVGIVHITFFIQEYVDLSFPFQPGYRVDGNPS</sequence>
<reference evidence="1" key="1">
    <citation type="journal article" date="2014" name="Front. Microbiol.">
        <title>High frequency of phylogenetically diverse reductive dehalogenase-homologous genes in deep subseafloor sedimentary metagenomes.</title>
        <authorList>
            <person name="Kawai M."/>
            <person name="Futagami T."/>
            <person name="Toyoda A."/>
            <person name="Takaki Y."/>
            <person name="Nishi S."/>
            <person name="Hori S."/>
            <person name="Arai W."/>
            <person name="Tsubouchi T."/>
            <person name="Morono Y."/>
            <person name="Uchiyama I."/>
            <person name="Ito T."/>
            <person name="Fujiyama A."/>
            <person name="Inagaki F."/>
            <person name="Takami H."/>
        </authorList>
    </citation>
    <scope>NUCLEOTIDE SEQUENCE</scope>
    <source>
        <strain evidence="1">Expedition CK06-06</strain>
    </source>
</reference>
<evidence type="ECO:0000313" key="1">
    <source>
        <dbReference type="EMBL" id="GAF68900.1"/>
    </source>
</evidence>
<proteinExistence type="predicted"/>
<dbReference type="EMBL" id="BARS01007747">
    <property type="protein sequence ID" value="GAF68900.1"/>
    <property type="molecule type" value="Genomic_DNA"/>
</dbReference>
<gene>
    <name evidence="1" type="ORF">S01H1_14864</name>
</gene>